<dbReference type="Gene3D" id="3.40.140.10">
    <property type="entry name" value="Cytidine Deaminase, domain 2"/>
    <property type="match status" value="1"/>
</dbReference>
<dbReference type="PROSITE" id="PS50249">
    <property type="entry name" value="MPN"/>
    <property type="match status" value="1"/>
</dbReference>
<dbReference type="InterPro" id="IPR001405">
    <property type="entry name" value="UPF0758"/>
</dbReference>
<comment type="similarity">
    <text evidence="6">Belongs to the UPF0758 family.</text>
</comment>
<dbReference type="RefSeq" id="WP_052093375.1">
    <property type="nucleotide sequence ID" value="NZ_JQEC01000002.1"/>
</dbReference>
<keyword evidence="4" id="KW-0862">Zinc</keyword>
<gene>
    <name evidence="8" type="ORF">GAB14E_1065</name>
</gene>
<dbReference type="GO" id="GO:0046872">
    <property type="term" value="F:metal ion binding"/>
    <property type="evidence" value="ECO:0007669"/>
    <property type="project" value="UniProtKB-KW"/>
</dbReference>
<protein>
    <submittedName>
        <fullName evidence="8">DNA repair protein RadC</fullName>
    </submittedName>
</protein>
<dbReference type="SUPFAM" id="SSF47781">
    <property type="entry name" value="RuvA domain 2-like"/>
    <property type="match status" value="1"/>
</dbReference>
<accession>A0A099L3N7</accession>
<evidence type="ECO:0000256" key="2">
    <source>
        <dbReference type="ARBA" id="ARBA00022723"/>
    </source>
</evidence>
<evidence type="ECO:0000313" key="9">
    <source>
        <dbReference type="Proteomes" id="UP000029868"/>
    </source>
</evidence>
<dbReference type="PROSITE" id="PS01302">
    <property type="entry name" value="UPF0758"/>
    <property type="match status" value="1"/>
</dbReference>
<dbReference type="PANTHER" id="PTHR30471:SF3">
    <property type="entry name" value="UPF0758 PROTEIN YEES-RELATED"/>
    <property type="match status" value="1"/>
</dbReference>
<evidence type="ECO:0000256" key="5">
    <source>
        <dbReference type="ARBA" id="ARBA00023049"/>
    </source>
</evidence>
<evidence type="ECO:0000256" key="1">
    <source>
        <dbReference type="ARBA" id="ARBA00022670"/>
    </source>
</evidence>
<dbReference type="NCBIfam" id="TIGR00608">
    <property type="entry name" value="radc"/>
    <property type="match status" value="1"/>
</dbReference>
<dbReference type="InterPro" id="IPR025657">
    <property type="entry name" value="RadC_JAB"/>
</dbReference>
<dbReference type="Gene3D" id="1.10.150.20">
    <property type="entry name" value="5' to 3' exonuclease, C-terminal subdomain"/>
    <property type="match status" value="1"/>
</dbReference>
<comment type="caution">
    <text evidence="8">The sequence shown here is derived from an EMBL/GenBank/DDBJ whole genome shotgun (WGS) entry which is preliminary data.</text>
</comment>
<dbReference type="InterPro" id="IPR020891">
    <property type="entry name" value="UPF0758_CS"/>
</dbReference>
<dbReference type="PATRIC" id="fig|28229.3.peg.221"/>
<keyword evidence="3" id="KW-0378">Hydrolase</keyword>
<dbReference type="NCBIfam" id="NF000642">
    <property type="entry name" value="PRK00024.1"/>
    <property type="match status" value="1"/>
</dbReference>
<dbReference type="AlphaFoldDB" id="A0A099L3N7"/>
<keyword evidence="1" id="KW-0645">Protease</keyword>
<feature type="domain" description="MPN" evidence="7">
    <location>
        <begin position="117"/>
        <end position="239"/>
    </location>
</feature>
<evidence type="ECO:0000313" key="8">
    <source>
        <dbReference type="EMBL" id="KGJ97476.1"/>
    </source>
</evidence>
<dbReference type="InterPro" id="IPR037518">
    <property type="entry name" value="MPN"/>
</dbReference>
<dbReference type="EMBL" id="JQEC01000002">
    <property type="protein sequence ID" value="KGJ97476.1"/>
    <property type="molecule type" value="Genomic_DNA"/>
</dbReference>
<dbReference type="InterPro" id="IPR046778">
    <property type="entry name" value="UPF0758_N"/>
</dbReference>
<dbReference type="GO" id="GO:0008237">
    <property type="term" value="F:metallopeptidase activity"/>
    <property type="evidence" value="ECO:0007669"/>
    <property type="project" value="UniProtKB-KW"/>
</dbReference>
<keyword evidence="5" id="KW-0482">Metalloprotease</keyword>
<evidence type="ECO:0000256" key="4">
    <source>
        <dbReference type="ARBA" id="ARBA00022833"/>
    </source>
</evidence>
<dbReference type="InterPro" id="IPR010994">
    <property type="entry name" value="RuvA_2-like"/>
</dbReference>
<dbReference type="Pfam" id="PF20582">
    <property type="entry name" value="UPF0758_N"/>
    <property type="match status" value="1"/>
</dbReference>
<dbReference type="CDD" id="cd08071">
    <property type="entry name" value="MPN_DUF2466"/>
    <property type="match status" value="1"/>
</dbReference>
<evidence type="ECO:0000256" key="3">
    <source>
        <dbReference type="ARBA" id="ARBA00022801"/>
    </source>
</evidence>
<dbReference type="GO" id="GO:0006508">
    <property type="term" value="P:proteolysis"/>
    <property type="evidence" value="ECO:0007669"/>
    <property type="project" value="UniProtKB-KW"/>
</dbReference>
<evidence type="ECO:0000256" key="6">
    <source>
        <dbReference type="RuleBase" id="RU003797"/>
    </source>
</evidence>
<organism evidence="8 9">
    <name type="scientific">Colwellia psychrerythraea</name>
    <name type="common">Vibrio psychroerythus</name>
    <dbReference type="NCBI Taxonomy" id="28229"/>
    <lineage>
        <taxon>Bacteria</taxon>
        <taxon>Pseudomonadati</taxon>
        <taxon>Pseudomonadota</taxon>
        <taxon>Gammaproteobacteria</taxon>
        <taxon>Alteromonadales</taxon>
        <taxon>Colwelliaceae</taxon>
        <taxon>Colwellia</taxon>
    </lineage>
</organism>
<dbReference type="Proteomes" id="UP000029868">
    <property type="component" value="Unassembled WGS sequence"/>
</dbReference>
<name>A0A099L3N7_COLPS</name>
<reference evidence="8 9" key="1">
    <citation type="submission" date="2014-08" db="EMBL/GenBank/DDBJ databases">
        <title>Genomic and Phenotypic Diversity of Colwellia psychrerythraea strains from Disparate Marine Basins.</title>
        <authorList>
            <person name="Techtmann S.M."/>
            <person name="Stelling S.C."/>
            <person name="Utturkar S.M."/>
            <person name="Alshibli N."/>
            <person name="Harris A."/>
            <person name="Brown S.D."/>
            <person name="Hazen T.C."/>
        </authorList>
    </citation>
    <scope>NUCLEOTIDE SEQUENCE [LARGE SCALE GENOMIC DNA]</scope>
    <source>
        <strain evidence="8 9">GAB14E</strain>
    </source>
</reference>
<proteinExistence type="inferred from homology"/>
<dbReference type="PANTHER" id="PTHR30471">
    <property type="entry name" value="DNA REPAIR PROTEIN RADC"/>
    <property type="match status" value="1"/>
</dbReference>
<dbReference type="OrthoDB" id="9804482at2"/>
<dbReference type="Pfam" id="PF04002">
    <property type="entry name" value="RadC"/>
    <property type="match status" value="1"/>
</dbReference>
<sequence length="241" mass="26986">MLKESVLKESHLKQSVLKDWPELERPREKLLHLGSSSLSDAELLAIFLRTGVKGCHVVDLARKLLSSFGSLGAVFSASQEDFCARHGLGKAKYVQLQACLEMSKRYLAEKIRETDCSLTSSQATRDYLLSELRFENREIFAVLFLDNQHQVLTFERLFFGTLDAAAVYPRVVVEQAIKHHAAAVILTHNHPSGVAEASIADKQITDKLMQALQLIDVRVLDHIIVAGHQCYSFAEHGEMTN</sequence>
<keyword evidence="2" id="KW-0479">Metal-binding</keyword>
<evidence type="ECO:0000259" key="7">
    <source>
        <dbReference type="PROSITE" id="PS50249"/>
    </source>
</evidence>